<reference evidence="2" key="1">
    <citation type="journal article" date="2015" name="Nat. Genet.">
        <title>The genome and transcriptome of the zoonotic hookworm Ancylostoma ceylanicum identify infection-specific gene families.</title>
        <authorList>
            <person name="Schwarz E.M."/>
            <person name="Hu Y."/>
            <person name="Antoshechkin I."/>
            <person name="Miller M.M."/>
            <person name="Sternberg P.W."/>
            <person name="Aroian R.V."/>
        </authorList>
    </citation>
    <scope>NUCLEOTIDE SEQUENCE</scope>
    <source>
        <strain evidence="2">HY135</strain>
    </source>
</reference>
<protein>
    <submittedName>
        <fullName evidence="1">Uncharacterized protein</fullName>
    </submittedName>
</protein>
<name>A0A016RTQ5_9BILA</name>
<dbReference type="Proteomes" id="UP000024635">
    <property type="component" value="Unassembled WGS sequence"/>
</dbReference>
<dbReference type="EMBL" id="JARK01001722">
    <property type="protein sequence ID" value="EYB81359.1"/>
    <property type="molecule type" value="Genomic_DNA"/>
</dbReference>
<evidence type="ECO:0000313" key="1">
    <source>
        <dbReference type="EMBL" id="EYB81359.1"/>
    </source>
</evidence>
<dbReference type="AlphaFoldDB" id="A0A016RTQ5"/>
<sequence>MKDDDFVVNVAHGAEWLELLARCNNSARSGLPLQQLFLELLSRCGNSARSCFAVAATPSKVAVPLQQLLAKLPCRCSATPLEVAVTLPQLHLAV</sequence>
<gene>
    <name evidence="1" type="primary">Acey_s0386.g444</name>
    <name evidence="1" type="ORF">Y032_0386g444</name>
</gene>
<comment type="caution">
    <text evidence="1">The sequence shown here is derived from an EMBL/GenBank/DDBJ whole genome shotgun (WGS) entry which is preliminary data.</text>
</comment>
<proteinExistence type="predicted"/>
<evidence type="ECO:0000313" key="2">
    <source>
        <dbReference type="Proteomes" id="UP000024635"/>
    </source>
</evidence>
<keyword evidence="2" id="KW-1185">Reference proteome</keyword>
<organism evidence="1 2">
    <name type="scientific">Ancylostoma ceylanicum</name>
    <dbReference type="NCBI Taxonomy" id="53326"/>
    <lineage>
        <taxon>Eukaryota</taxon>
        <taxon>Metazoa</taxon>
        <taxon>Ecdysozoa</taxon>
        <taxon>Nematoda</taxon>
        <taxon>Chromadorea</taxon>
        <taxon>Rhabditida</taxon>
        <taxon>Rhabditina</taxon>
        <taxon>Rhabditomorpha</taxon>
        <taxon>Strongyloidea</taxon>
        <taxon>Ancylostomatidae</taxon>
        <taxon>Ancylostomatinae</taxon>
        <taxon>Ancylostoma</taxon>
    </lineage>
</organism>
<accession>A0A016RTQ5</accession>